<dbReference type="EMBL" id="BPRE01000001">
    <property type="protein sequence ID" value="GJE73741.1"/>
    <property type="molecule type" value="Genomic_DNA"/>
</dbReference>
<organism evidence="2 3">
    <name type="scientific">Methylorubrum suomiense</name>
    <dbReference type="NCBI Taxonomy" id="144191"/>
    <lineage>
        <taxon>Bacteria</taxon>
        <taxon>Pseudomonadati</taxon>
        <taxon>Pseudomonadota</taxon>
        <taxon>Alphaproteobacteria</taxon>
        <taxon>Hyphomicrobiales</taxon>
        <taxon>Methylobacteriaceae</taxon>
        <taxon>Methylorubrum</taxon>
    </lineage>
</organism>
<reference evidence="2" key="1">
    <citation type="journal article" date="2021" name="Front. Microbiol.">
        <title>Comprehensive Comparative Genomics and Phenotyping of Methylobacterium Species.</title>
        <authorList>
            <person name="Alessa O."/>
            <person name="Ogura Y."/>
            <person name="Fujitani Y."/>
            <person name="Takami H."/>
            <person name="Hayashi T."/>
            <person name="Sahin N."/>
            <person name="Tani A."/>
        </authorList>
    </citation>
    <scope>NUCLEOTIDE SEQUENCE</scope>
    <source>
        <strain evidence="2">DSM 14458</strain>
    </source>
</reference>
<protein>
    <submittedName>
        <fullName evidence="2">Uncharacterized protein</fullName>
    </submittedName>
</protein>
<dbReference type="Proteomes" id="UP001055093">
    <property type="component" value="Unassembled WGS sequence"/>
</dbReference>
<reference evidence="2" key="2">
    <citation type="submission" date="2021-08" db="EMBL/GenBank/DDBJ databases">
        <authorList>
            <person name="Tani A."/>
            <person name="Ola A."/>
            <person name="Ogura Y."/>
            <person name="Katsura K."/>
            <person name="Hayashi T."/>
        </authorList>
    </citation>
    <scope>NUCLEOTIDE SEQUENCE</scope>
    <source>
        <strain evidence="2">DSM 14458</strain>
    </source>
</reference>
<proteinExistence type="predicted"/>
<keyword evidence="1" id="KW-1133">Transmembrane helix</keyword>
<evidence type="ECO:0000313" key="3">
    <source>
        <dbReference type="Proteomes" id="UP001055093"/>
    </source>
</evidence>
<comment type="caution">
    <text evidence="2">The sequence shown here is derived from an EMBL/GenBank/DDBJ whole genome shotgun (WGS) entry which is preliminary data.</text>
</comment>
<keyword evidence="3" id="KW-1185">Reference proteome</keyword>
<evidence type="ECO:0000313" key="2">
    <source>
        <dbReference type="EMBL" id="GJE73741.1"/>
    </source>
</evidence>
<dbReference type="RefSeq" id="WP_171015524.1">
    <property type="nucleotide sequence ID" value="NZ_BPRE01000001.1"/>
</dbReference>
<feature type="transmembrane region" description="Helical" evidence="1">
    <location>
        <begin position="31"/>
        <end position="51"/>
    </location>
</feature>
<accession>A0ABQ4UN43</accession>
<gene>
    <name evidence="2" type="ORF">BGCPKDLD_0308</name>
</gene>
<keyword evidence="1" id="KW-0812">Transmembrane</keyword>
<evidence type="ECO:0000256" key="1">
    <source>
        <dbReference type="SAM" id="Phobius"/>
    </source>
</evidence>
<keyword evidence="1" id="KW-0472">Membrane</keyword>
<sequence length="52" mass="5274">MIVASLVCLVAGAFLAGIAHRFDEHVSIAESIAGGLLILGLALIGSGLPIFR</sequence>
<name>A0ABQ4UN43_9HYPH</name>